<dbReference type="EMBL" id="LAZR01001269">
    <property type="protein sequence ID" value="KKN47561.1"/>
    <property type="molecule type" value="Genomic_DNA"/>
</dbReference>
<dbReference type="Gene3D" id="3.40.50.2000">
    <property type="entry name" value="Glycogen Phosphorylase B"/>
    <property type="match status" value="2"/>
</dbReference>
<evidence type="ECO:0000313" key="2">
    <source>
        <dbReference type="EMBL" id="KKN47561.1"/>
    </source>
</evidence>
<organism evidence="2">
    <name type="scientific">marine sediment metagenome</name>
    <dbReference type="NCBI Taxonomy" id="412755"/>
    <lineage>
        <taxon>unclassified sequences</taxon>
        <taxon>metagenomes</taxon>
        <taxon>ecological metagenomes</taxon>
    </lineage>
</organism>
<protein>
    <recommendedName>
        <fullName evidence="1">Glycosyl transferase family 1 domain-containing protein</fullName>
    </recommendedName>
</protein>
<sequence length="372" mass="42646">MSKRIVICVNSHSPLLGGCEKVTQKIAEYLGDFYDVIVMTRRYPGRDHSSFTNYKVMDYLQNDANGFMKQLQAVHPDVVLIYSDLFDFFRQIINKPSTYKTILAPCGANYVFNNPSAANTVYRRSDNINSIICHSTHERDYKFYNIEKFSQKLTIIPNGIDLDEFDDNHLNREEIASELRINHSDISKKWVLSVSNFFPGKGQEHLADILNQLPSEEFLYIQVCSKMSFPVGETLEIIWRRQMTQAGINFTLAKNISREYTVGLFKNSNVFIFPSEKEVAPLVLLECMAARLPWVSTDVGNAKDLSGGVCITAAKNSKYYNIIDVRVKKLLASAMEKIWHTPQQADGGRLQIEQSMQWNKLLPRYKEVIKQV</sequence>
<dbReference type="CDD" id="cd03801">
    <property type="entry name" value="GT4_PimA-like"/>
    <property type="match status" value="1"/>
</dbReference>
<dbReference type="GO" id="GO:0016757">
    <property type="term" value="F:glycosyltransferase activity"/>
    <property type="evidence" value="ECO:0007669"/>
    <property type="project" value="InterPro"/>
</dbReference>
<reference evidence="2" key="1">
    <citation type="journal article" date="2015" name="Nature">
        <title>Complex archaea that bridge the gap between prokaryotes and eukaryotes.</title>
        <authorList>
            <person name="Spang A."/>
            <person name="Saw J.H."/>
            <person name="Jorgensen S.L."/>
            <person name="Zaremba-Niedzwiedzka K."/>
            <person name="Martijn J."/>
            <person name="Lind A.E."/>
            <person name="van Eijk R."/>
            <person name="Schleper C."/>
            <person name="Guy L."/>
            <person name="Ettema T.J."/>
        </authorList>
    </citation>
    <scope>NUCLEOTIDE SEQUENCE</scope>
</reference>
<dbReference type="PANTHER" id="PTHR12526">
    <property type="entry name" value="GLYCOSYLTRANSFERASE"/>
    <property type="match status" value="1"/>
</dbReference>
<evidence type="ECO:0000259" key="1">
    <source>
        <dbReference type="Pfam" id="PF00534"/>
    </source>
</evidence>
<dbReference type="Pfam" id="PF00534">
    <property type="entry name" value="Glycos_transf_1"/>
    <property type="match status" value="1"/>
</dbReference>
<comment type="caution">
    <text evidence="2">The sequence shown here is derived from an EMBL/GenBank/DDBJ whole genome shotgun (WGS) entry which is preliminary data.</text>
</comment>
<dbReference type="SUPFAM" id="SSF53756">
    <property type="entry name" value="UDP-Glycosyltransferase/glycogen phosphorylase"/>
    <property type="match status" value="1"/>
</dbReference>
<accession>A0A0F9TET4</accession>
<feature type="domain" description="Glycosyl transferase family 1" evidence="1">
    <location>
        <begin position="187"/>
        <end position="304"/>
    </location>
</feature>
<name>A0A0F9TET4_9ZZZZ</name>
<dbReference type="InterPro" id="IPR001296">
    <property type="entry name" value="Glyco_trans_1"/>
</dbReference>
<dbReference type="AlphaFoldDB" id="A0A0F9TET4"/>
<dbReference type="PROSITE" id="PS51257">
    <property type="entry name" value="PROKAR_LIPOPROTEIN"/>
    <property type="match status" value="1"/>
</dbReference>
<gene>
    <name evidence="2" type="ORF">LCGC14_0661660</name>
</gene>
<proteinExistence type="predicted"/>